<evidence type="ECO:0000256" key="1">
    <source>
        <dbReference type="ARBA" id="ARBA00001947"/>
    </source>
</evidence>
<evidence type="ECO:0000256" key="4">
    <source>
        <dbReference type="ARBA" id="ARBA00023002"/>
    </source>
</evidence>
<keyword evidence="3" id="KW-0862">Zinc</keyword>
<comment type="caution">
    <text evidence="7">The sequence shown here is derived from an EMBL/GenBank/DDBJ whole genome shotgun (WGS) entry which is preliminary data.</text>
</comment>
<dbReference type="Proteomes" id="UP000326912">
    <property type="component" value="Unassembled WGS sequence"/>
</dbReference>
<dbReference type="PANTHER" id="PTHR43189">
    <property type="entry name" value="ZINC-TYPE ALCOHOL DEHYDROGENASE-LIKE PROTEIN C1198.01-RELATED"/>
    <property type="match status" value="1"/>
</dbReference>
<dbReference type="EMBL" id="BKZW01000001">
    <property type="protein sequence ID" value="GER88843.1"/>
    <property type="molecule type" value="Genomic_DNA"/>
</dbReference>
<gene>
    <name evidence="7" type="ORF">KDW_30050</name>
</gene>
<dbReference type="SUPFAM" id="SSF51735">
    <property type="entry name" value="NAD(P)-binding Rossmann-fold domains"/>
    <property type="match status" value="1"/>
</dbReference>
<dbReference type="Pfam" id="PF08240">
    <property type="entry name" value="ADH_N"/>
    <property type="match status" value="1"/>
</dbReference>
<accession>A0A5J4KM15</accession>
<evidence type="ECO:0000313" key="8">
    <source>
        <dbReference type="Proteomes" id="UP000326912"/>
    </source>
</evidence>
<reference evidence="7 8" key="1">
    <citation type="submission" date="2019-10" db="EMBL/GenBank/DDBJ databases">
        <title>Dictyobacter vulcani sp. nov., within the class Ktedonobacteria, isolated from soil of volcanic Mt. Zao.</title>
        <authorList>
            <person name="Zheng Y."/>
            <person name="Wang C.M."/>
            <person name="Sakai Y."/>
            <person name="Abe K."/>
            <person name="Yokota A."/>
            <person name="Yabe S."/>
        </authorList>
    </citation>
    <scope>NUCLEOTIDE SEQUENCE [LARGE SCALE GENOMIC DNA]</scope>
    <source>
        <strain evidence="7 8">W12</strain>
    </source>
</reference>
<organism evidence="7 8">
    <name type="scientific">Dictyobacter vulcani</name>
    <dbReference type="NCBI Taxonomy" id="2607529"/>
    <lineage>
        <taxon>Bacteria</taxon>
        <taxon>Bacillati</taxon>
        <taxon>Chloroflexota</taxon>
        <taxon>Ktedonobacteria</taxon>
        <taxon>Ktedonobacterales</taxon>
        <taxon>Dictyobacteraceae</taxon>
        <taxon>Dictyobacter</taxon>
    </lineage>
</organism>
<dbReference type="Gene3D" id="3.40.50.720">
    <property type="entry name" value="NAD(P)-binding Rossmann-like Domain"/>
    <property type="match status" value="1"/>
</dbReference>
<dbReference type="InterPro" id="IPR036291">
    <property type="entry name" value="NAD(P)-bd_dom_sf"/>
</dbReference>
<proteinExistence type="predicted"/>
<feature type="domain" description="Alcohol dehydrogenase-like N-terminal" evidence="5">
    <location>
        <begin position="27"/>
        <end position="143"/>
    </location>
</feature>
<keyword evidence="8" id="KW-1185">Reference proteome</keyword>
<keyword evidence="4" id="KW-0560">Oxidoreductase</keyword>
<evidence type="ECO:0000259" key="5">
    <source>
        <dbReference type="Pfam" id="PF08240"/>
    </source>
</evidence>
<dbReference type="RefSeq" id="WP_151756696.1">
    <property type="nucleotide sequence ID" value="NZ_BKZW01000001.1"/>
</dbReference>
<dbReference type="GO" id="GO:0016491">
    <property type="term" value="F:oxidoreductase activity"/>
    <property type="evidence" value="ECO:0007669"/>
    <property type="project" value="UniProtKB-KW"/>
</dbReference>
<protein>
    <submittedName>
        <fullName evidence="7">Alcohol dehydrogenase</fullName>
    </submittedName>
</protein>
<keyword evidence="2" id="KW-0479">Metal-binding</keyword>
<sequence>MVKAIAVFPEAHEIRLVEHPEPQITQPSQVKLKILEVGVCGTDRHICALAFGTPPVDSEYLILGHEALAEVVEVGEAVTQFRPGDLVVPEVRRPCNDPDCRACRAAQQDFCYTGSYTERGIQGLHGYMATTVVDEARYLHPVPAELRQVAVLTEPLTIAEKALVQALQIQDRLPWRTGSATNAEPGRGLKAVVLGAGPIGLLGAMLFVTAGFETYVYSRAQAPNEKSAIVEAIGATYLSAETTSVEQLTERLGHIDLVYEALDAAPLAIEVLHNLHRNGIFIFTSGTDPNHPFHIDTANAIEHITSKNQVIIGTVNAGPATFQSAINHLSIFQQRWPQVLPALITRRYPMEQAKEVLLKKPGGIKHIVSIA</sequence>
<dbReference type="InterPro" id="IPR013154">
    <property type="entry name" value="ADH-like_N"/>
</dbReference>
<dbReference type="InterPro" id="IPR031640">
    <property type="entry name" value="Glu_dehyd_C"/>
</dbReference>
<feature type="domain" description="Glucose dehydrogenase C-terminal" evidence="6">
    <location>
        <begin position="148"/>
        <end position="369"/>
    </location>
</feature>
<dbReference type="CDD" id="cd08230">
    <property type="entry name" value="glucose_DH"/>
    <property type="match status" value="1"/>
</dbReference>
<dbReference type="GO" id="GO:0046872">
    <property type="term" value="F:metal ion binding"/>
    <property type="evidence" value="ECO:0007669"/>
    <property type="project" value="UniProtKB-KW"/>
</dbReference>
<evidence type="ECO:0000313" key="7">
    <source>
        <dbReference type="EMBL" id="GER88843.1"/>
    </source>
</evidence>
<dbReference type="PANTHER" id="PTHR43189:SF2">
    <property type="entry name" value="GLUCOSE 1-DEHYDROGENASE"/>
    <property type="match status" value="1"/>
</dbReference>
<dbReference type="Pfam" id="PF16912">
    <property type="entry name" value="Glu_dehyd_C"/>
    <property type="match status" value="1"/>
</dbReference>
<evidence type="ECO:0000256" key="2">
    <source>
        <dbReference type="ARBA" id="ARBA00022723"/>
    </source>
</evidence>
<dbReference type="InterPro" id="IPR011032">
    <property type="entry name" value="GroES-like_sf"/>
</dbReference>
<comment type="cofactor">
    <cofactor evidence="1">
        <name>Zn(2+)</name>
        <dbReference type="ChEBI" id="CHEBI:29105"/>
    </cofactor>
</comment>
<evidence type="ECO:0000256" key="3">
    <source>
        <dbReference type="ARBA" id="ARBA00022833"/>
    </source>
</evidence>
<name>A0A5J4KM15_9CHLR</name>
<dbReference type="SUPFAM" id="SSF50129">
    <property type="entry name" value="GroES-like"/>
    <property type="match status" value="1"/>
</dbReference>
<evidence type="ECO:0000259" key="6">
    <source>
        <dbReference type="Pfam" id="PF16912"/>
    </source>
</evidence>
<dbReference type="AlphaFoldDB" id="A0A5J4KM15"/>
<dbReference type="Gene3D" id="3.90.180.10">
    <property type="entry name" value="Medium-chain alcohol dehydrogenases, catalytic domain"/>
    <property type="match status" value="1"/>
</dbReference>